<evidence type="ECO:0000256" key="9">
    <source>
        <dbReference type="ARBA" id="ARBA00023315"/>
    </source>
</evidence>
<evidence type="ECO:0000259" key="11">
    <source>
        <dbReference type="Pfam" id="PF13880"/>
    </source>
</evidence>
<name>A0A7J7N3K3_9MAGN</name>
<evidence type="ECO:0000256" key="2">
    <source>
        <dbReference type="ARBA" id="ARBA00005816"/>
    </source>
</evidence>
<evidence type="ECO:0000256" key="8">
    <source>
        <dbReference type="ARBA" id="ARBA00023306"/>
    </source>
</evidence>
<dbReference type="Pfam" id="PF13880">
    <property type="entry name" value="Acetyltransf_13"/>
    <property type="match status" value="1"/>
</dbReference>
<dbReference type="InterPro" id="IPR028005">
    <property type="entry name" value="AcTrfase_ESCO_Znf_dom"/>
</dbReference>
<dbReference type="InterPro" id="IPR028009">
    <property type="entry name" value="ESCO_Acetyltransf_dom"/>
</dbReference>
<proteinExistence type="inferred from homology"/>
<keyword evidence="4" id="KW-0479">Metal-binding</keyword>
<keyword evidence="6" id="KW-0862">Zinc</keyword>
<comment type="similarity">
    <text evidence="2">Belongs to the acetyltransferase family. ECO subfamily.</text>
</comment>
<keyword evidence="8" id="KW-0131">Cell cycle</keyword>
<organism evidence="12 13">
    <name type="scientific">Kingdonia uniflora</name>
    <dbReference type="NCBI Taxonomy" id="39325"/>
    <lineage>
        <taxon>Eukaryota</taxon>
        <taxon>Viridiplantae</taxon>
        <taxon>Streptophyta</taxon>
        <taxon>Embryophyta</taxon>
        <taxon>Tracheophyta</taxon>
        <taxon>Spermatophyta</taxon>
        <taxon>Magnoliopsida</taxon>
        <taxon>Ranunculales</taxon>
        <taxon>Circaeasteraceae</taxon>
        <taxon>Kingdonia</taxon>
    </lineage>
</organism>
<feature type="domain" description="N-acetyltransferase ESCO zinc-finger" evidence="10">
    <location>
        <begin position="112"/>
        <end position="151"/>
    </location>
</feature>
<evidence type="ECO:0000313" key="13">
    <source>
        <dbReference type="Proteomes" id="UP000541444"/>
    </source>
</evidence>
<keyword evidence="13" id="KW-1185">Reference proteome</keyword>
<dbReference type="EMBL" id="JACGCM010001110">
    <property type="protein sequence ID" value="KAF6161686.1"/>
    <property type="molecule type" value="Genomic_DNA"/>
</dbReference>
<gene>
    <name evidence="12" type="ORF">GIB67_029130</name>
</gene>
<dbReference type="Pfam" id="PF13878">
    <property type="entry name" value="zf-C2H2_3"/>
    <property type="match status" value="1"/>
</dbReference>
<dbReference type="GO" id="GO:0007064">
    <property type="term" value="P:mitotic sister chromatid cohesion"/>
    <property type="evidence" value="ECO:0007669"/>
    <property type="project" value="TreeGrafter"/>
</dbReference>
<dbReference type="OrthoDB" id="428854at2759"/>
<dbReference type="PANTHER" id="PTHR45884:SF2">
    <property type="entry name" value="N-ACETYLTRANSFERASE ECO"/>
    <property type="match status" value="1"/>
</dbReference>
<keyword evidence="9" id="KW-0012">Acyltransferase</keyword>
<evidence type="ECO:0000259" key="10">
    <source>
        <dbReference type="Pfam" id="PF13878"/>
    </source>
</evidence>
<dbReference type="GO" id="GO:0008270">
    <property type="term" value="F:zinc ion binding"/>
    <property type="evidence" value="ECO:0007669"/>
    <property type="project" value="UniProtKB-KW"/>
</dbReference>
<evidence type="ECO:0000313" key="12">
    <source>
        <dbReference type="EMBL" id="KAF6161686.1"/>
    </source>
</evidence>
<comment type="caution">
    <text evidence="12">The sequence shown here is derived from an EMBL/GenBank/DDBJ whole genome shotgun (WGS) entry which is preliminary data.</text>
</comment>
<reference evidence="12 13" key="1">
    <citation type="journal article" date="2020" name="IScience">
        <title>Genome Sequencing of the Endangered Kingdonia uniflora (Circaeasteraceae, Ranunculales) Reveals Potential Mechanisms of Evolutionary Specialization.</title>
        <authorList>
            <person name="Sun Y."/>
            <person name="Deng T."/>
            <person name="Zhang A."/>
            <person name="Moore M.J."/>
            <person name="Landis J.B."/>
            <person name="Lin N."/>
            <person name="Zhang H."/>
            <person name="Zhang X."/>
            <person name="Huang J."/>
            <person name="Zhang X."/>
            <person name="Sun H."/>
            <person name="Wang H."/>
        </authorList>
    </citation>
    <scope>NUCLEOTIDE SEQUENCE [LARGE SCALE GENOMIC DNA]</scope>
    <source>
        <strain evidence="12">TB1705</strain>
        <tissue evidence="12">Leaf</tissue>
    </source>
</reference>
<keyword evidence="7" id="KW-0539">Nucleus</keyword>
<protein>
    <submittedName>
        <fullName evidence="12">Uncharacterized protein</fullName>
    </submittedName>
</protein>
<keyword evidence="3" id="KW-0808">Transferase</keyword>
<comment type="subcellular location">
    <subcellularLocation>
        <location evidence="1">Nucleus</location>
    </subcellularLocation>
</comment>
<evidence type="ECO:0000256" key="5">
    <source>
        <dbReference type="ARBA" id="ARBA00022771"/>
    </source>
</evidence>
<evidence type="ECO:0000256" key="7">
    <source>
        <dbReference type="ARBA" id="ARBA00023242"/>
    </source>
</evidence>
<keyword evidence="5" id="KW-0863">Zinc-finger</keyword>
<sequence>MIPRALRRKNQFFKVLSNSKMQSKISSFFKPSVLQTSDTPQLLDPIPSDANEPEIRITYTRRTRNTDTSRCIEHYSAVNEERSKTSDAVDALVKPVSTSAKILNKKKRSYAQFHLELGQSDFLLHKCSMCGLKYARGDGDDEKIHKEYHKNYTHGIQFKGWRNERVITVMSTDVARIIMVIDGDPPAQRKKLQEVVKMMEWELGLSEGFLLHKICKVYLFISAQRIAGCLITEPISNAYRVIPSLGSSDHANTTAGRISSSVLRFGDFTFQQEAVKHVSCINRDDAIEKDLSGAVICGEDSVPAIFGVRVIWVAPASRRKHIATKLLDAARKSFCMYYAVEPSQLAFSPPTSSGKALASTYSGTESFLVYISDSSS</sequence>
<evidence type="ECO:0000256" key="3">
    <source>
        <dbReference type="ARBA" id="ARBA00022679"/>
    </source>
</evidence>
<dbReference type="GO" id="GO:0000785">
    <property type="term" value="C:chromatin"/>
    <property type="evidence" value="ECO:0007669"/>
    <property type="project" value="TreeGrafter"/>
</dbReference>
<feature type="domain" description="N-acetyltransferase ESCO acetyl-transferase" evidence="11">
    <location>
        <begin position="302"/>
        <end position="370"/>
    </location>
</feature>
<evidence type="ECO:0000256" key="6">
    <source>
        <dbReference type="ARBA" id="ARBA00022833"/>
    </source>
</evidence>
<evidence type="ECO:0000256" key="4">
    <source>
        <dbReference type="ARBA" id="ARBA00022723"/>
    </source>
</evidence>
<dbReference type="GO" id="GO:0005634">
    <property type="term" value="C:nucleus"/>
    <property type="evidence" value="ECO:0007669"/>
    <property type="project" value="UniProtKB-SubCell"/>
</dbReference>
<dbReference type="Proteomes" id="UP000541444">
    <property type="component" value="Unassembled WGS sequence"/>
</dbReference>
<dbReference type="PANTHER" id="PTHR45884">
    <property type="entry name" value="N-ACETYLTRANSFERASE ECO"/>
    <property type="match status" value="1"/>
</dbReference>
<dbReference type="AlphaFoldDB" id="A0A7J7N3K3"/>
<evidence type="ECO:0000256" key="1">
    <source>
        <dbReference type="ARBA" id="ARBA00004123"/>
    </source>
</evidence>
<dbReference type="GO" id="GO:0061733">
    <property type="term" value="F:protein-lysine-acetyltransferase activity"/>
    <property type="evidence" value="ECO:0007669"/>
    <property type="project" value="TreeGrafter"/>
</dbReference>
<accession>A0A7J7N3K3</accession>